<keyword evidence="2" id="KW-0812">Transmembrane</keyword>
<keyword evidence="4" id="KW-1185">Reference proteome</keyword>
<comment type="caution">
    <text evidence="3">The sequence shown here is derived from an EMBL/GenBank/DDBJ whole genome shotgun (WGS) entry which is preliminary data.</text>
</comment>
<evidence type="ECO:0000313" key="4">
    <source>
        <dbReference type="Proteomes" id="UP001301653"/>
    </source>
</evidence>
<feature type="transmembrane region" description="Helical" evidence="2">
    <location>
        <begin position="75"/>
        <end position="95"/>
    </location>
</feature>
<keyword evidence="2" id="KW-1133">Transmembrane helix</keyword>
<name>A0ABU5V779_9GAMM</name>
<dbReference type="RefSeq" id="WP_323439510.1">
    <property type="nucleotide sequence ID" value="NZ_JAYFUH010000249.1"/>
</dbReference>
<feature type="region of interest" description="Disordered" evidence="1">
    <location>
        <begin position="221"/>
        <end position="280"/>
    </location>
</feature>
<keyword evidence="2" id="KW-0472">Membrane</keyword>
<accession>A0ABU5V779</accession>
<evidence type="ECO:0000313" key="3">
    <source>
        <dbReference type="EMBL" id="MEA5669199.1"/>
    </source>
</evidence>
<feature type="region of interest" description="Disordered" evidence="1">
    <location>
        <begin position="104"/>
        <end position="168"/>
    </location>
</feature>
<gene>
    <name evidence="3" type="ORF">VA603_16825</name>
</gene>
<dbReference type="Proteomes" id="UP001301653">
    <property type="component" value="Unassembled WGS sequence"/>
</dbReference>
<feature type="compositionally biased region" description="Low complexity" evidence="1">
    <location>
        <begin position="159"/>
        <end position="168"/>
    </location>
</feature>
<evidence type="ECO:0000256" key="2">
    <source>
        <dbReference type="SAM" id="Phobius"/>
    </source>
</evidence>
<evidence type="ECO:0008006" key="5">
    <source>
        <dbReference type="Google" id="ProtNLM"/>
    </source>
</evidence>
<feature type="compositionally biased region" description="Low complexity" evidence="1">
    <location>
        <begin position="114"/>
        <end position="126"/>
    </location>
</feature>
<evidence type="ECO:0000256" key="1">
    <source>
        <dbReference type="SAM" id="MobiDB-lite"/>
    </source>
</evidence>
<dbReference type="EMBL" id="JAYFUH010000249">
    <property type="protein sequence ID" value="MEA5669199.1"/>
    <property type="molecule type" value="Genomic_DNA"/>
</dbReference>
<sequence length="323" mass="32879">MNTSDLLSAEERELARLLGRPGPAAGPSPGLDAAVLAMARAPAAPAAETPPAAAPVAAPLPVRPRTTGWGRRRRVVSSLAAVASLVLVVGLAWQLRPLPPQPGMALPAATESQAAPADAPTAEAPPLQQSADAAANQATLPATGMAETEPVPPPPPAPARARAQAAPAAAAPVAEPAAAEVIAPPAAYSTAILPPAPPAPPAPAPAAISAPVEQQADAFPAADAGADRASVPQRPQTPRPVMSAPIPHAGAKATAKAVEARREQAQAADIEADGGLSRHQWLKRIRERRDNGDLDGARASLRQFVQDYPEARVPRDLRPLLEP</sequence>
<feature type="compositionally biased region" description="Polar residues" evidence="1">
    <location>
        <begin position="127"/>
        <end position="140"/>
    </location>
</feature>
<protein>
    <recommendedName>
        <fullName evidence="5">Transmembrane protein</fullName>
    </recommendedName>
</protein>
<organism evidence="3 4">
    <name type="scientific">Stenotrophomonas capsici</name>
    <dbReference type="NCBI Taxonomy" id="3110230"/>
    <lineage>
        <taxon>Bacteria</taxon>
        <taxon>Pseudomonadati</taxon>
        <taxon>Pseudomonadota</taxon>
        <taxon>Gammaproteobacteria</taxon>
        <taxon>Lysobacterales</taxon>
        <taxon>Lysobacteraceae</taxon>
        <taxon>Stenotrophomonas</taxon>
    </lineage>
</organism>
<reference evidence="3 4" key="1">
    <citation type="submission" date="2023-12" db="EMBL/GenBank/DDBJ databases">
        <title>Stenotrophomonas guangdongensis sp. nov., isolated from wilted pepper plants (Capsicum annuum).</title>
        <authorList>
            <person name="Qiu M."/>
            <person name="Li Y."/>
            <person name="Liu Q."/>
            <person name="Zhang X."/>
            <person name="Huang Y."/>
            <person name="Guo R."/>
            <person name="Hu M."/>
            <person name="Zhou J."/>
            <person name="Zhou X."/>
        </authorList>
    </citation>
    <scope>NUCLEOTIDE SEQUENCE [LARGE SCALE GENOMIC DNA]</scope>
    <source>
        <strain evidence="3 4">MH1</strain>
    </source>
</reference>
<proteinExistence type="predicted"/>